<feature type="compositionally biased region" description="Low complexity" evidence="1">
    <location>
        <begin position="149"/>
        <end position="160"/>
    </location>
</feature>
<name>A0A7T2W0Q9_DELAC</name>
<feature type="region of interest" description="Disordered" evidence="1">
    <location>
        <begin position="115"/>
        <end position="177"/>
    </location>
</feature>
<proteinExistence type="predicted"/>
<reference evidence="2 3" key="1">
    <citation type="submission" date="2020-12" db="EMBL/GenBank/DDBJ databases">
        <title>FDA dAtabase for Regulatory Grade micrObial Sequences (FDA-ARGOS): Supporting development and validation of Infectious Disease Dx tests.</title>
        <authorList>
            <person name="Sproer C."/>
            <person name="Gronow S."/>
            <person name="Severitt S."/>
            <person name="Schroder I."/>
            <person name="Tallon L."/>
            <person name="Sadzewicz L."/>
            <person name="Zhao X."/>
            <person name="Boylan J."/>
            <person name="Ott S."/>
            <person name="Bowen H."/>
            <person name="Vavikolanu K."/>
            <person name="Mehta A."/>
            <person name="Aluvathingal J."/>
            <person name="Nadendla S."/>
            <person name="Lowell S."/>
            <person name="Myers T."/>
            <person name="Yan Y."/>
            <person name="Sichtig H."/>
        </authorList>
    </citation>
    <scope>NUCLEOTIDE SEQUENCE [LARGE SCALE GENOMIC DNA]</scope>
    <source>
        <strain evidence="2 3">FDAARGOS_909</strain>
    </source>
</reference>
<dbReference type="RefSeq" id="WP_197955720.1">
    <property type="nucleotide sequence ID" value="NZ_CP065668.1"/>
</dbReference>
<evidence type="ECO:0000313" key="3">
    <source>
        <dbReference type="Proteomes" id="UP000594778"/>
    </source>
</evidence>
<dbReference type="InterPro" id="IPR043737">
    <property type="entry name" value="DUF5682"/>
</dbReference>
<gene>
    <name evidence="2" type="ORF">I6G66_29700</name>
</gene>
<protein>
    <submittedName>
        <fullName evidence="2">Uncharacterized protein</fullName>
    </submittedName>
</protein>
<accession>A0A7T2W0Q9</accession>
<sequence length="867" mass="92906">MATSANPLHFFGIRHHGPGCARSLLQALEQLQPDCLLVEGPPEGESLLPMLQHADLQPPVAMLVYVQDSPAHAAFYPYAEFSPEWQALQWAARQGVATRFIDLPQTHRMALDMAEQERRRAEAAAADAADAGADAADGGQDADADADSGSDSVAAAADGSQLQSNAAEALDRDDTTQSVPAADLAVDPSAPSPQDWHDPLDLLAEAAGYPDGESWWNRMVEERGDGATLFEGIAEAMAVVRAELPNEVRGARHARREALREAWMRQCMREAVKAGHQRIAVVCGAWHVPALQAQVTAKADAATLKGLPKAKVQATWAPWTYRNLCSSSGYGAGVDSPGWYEHLWRCSEPVPESLLQSAPAADPARGSTQRTVGWLARVAHLLRSKDLDCSSAHIIEATRLAESLAALRGHASPGLPELDEAIVTVISMGERTPLRLIERELSVGDRIGGVPADVPQVPLQRDIEQQQKSLRLKPEAAAKVLALDLRKDTDRERSHFLHRLRLLGIEWGSVTTDQQRNRGTFRESWQLQWEPELAVRIIEASRYGGTLVQAAAAKVRQALTPETPLPELAQTIDDALLADLPHLVDALMHDLADRSASTGDVSQLMQALPPLANVLRYGSVRQTDTQALATVIDSMALRAAIGLPLACMALDEDAARHMQARVLQAHEALRLRDAEEPREAWFGALRSIAMGDAGAALLRGAACRLLLDAHRLDSEAVATQLGRNLSLGVPPLDAAAWLDGFLNRQALVLLHDDAIWGAVDAWLAQLGETQFTQILPLVRRSFSAFSKHDRQSLGEKARRGQGSAAVAAASAGAAGAAGATGAAGAAGDGDDGAWNEARAVLAIPVLDQLLGLNLPAQLLSSPQEAQP</sequence>
<dbReference type="AlphaFoldDB" id="A0A7T2W0Q9"/>
<dbReference type="EMBL" id="CP065668">
    <property type="protein sequence ID" value="QPS08375.1"/>
    <property type="molecule type" value="Genomic_DNA"/>
</dbReference>
<evidence type="ECO:0000313" key="2">
    <source>
        <dbReference type="EMBL" id="QPS08375.1"/>
    </source>
</evidence>
<dbReference type="Proteomes" id="UP000594778">
    <property type="component" value="Chromosome"/>
</dbReference>
<dbReference type="Pfam" id="PF18934">
    <property type="entry name" value="DUF5682"/>
    <property type="match status" value="1"/>
</dbReference>
<organism evidence="2 3">
    <name type="scientific">Delftia acidovorans</name>
    <name type="common">Pseudomonas acidovorans</name>
    <name type="synonym">Comamonas acidovorans</name>
    <dbReference type="NCBI Taxonomy" id="80866"/>
    <lineage>
        <taxon>Bacteria</taxon>
        <taxon>Pseudomonadati</taxon>
        <taxon>Pseudomonadota</taxon>
        <taxon>Betaproteobacteria</taxon>
        <taxon>Burkholderiales</taxon>
        <taxon>Comamonadaceae</taxon>
        <taxon>Delftia</taxon>
    </lineage>
</organism>
<evidence type="ECO:0000256" key="1">
    <source>
        <dbReference type="SAM" id="MobiDB-lite"/>
    </source>
</evidence>
<feature type="compositionally biased region" description="Low complexity" evidence="1">
    <location>
        <begin position="123"/>
        <end position="139"/>
    </location>
</feature>